<reference evidence="2" key="1">
    <citation type="submission" date="2016-08" db="EMBL/GenBank/DDBJ databases">
        <authorList>
            <person name="Merda D."/>
            <person name="Briand M."/>
            <person name="Taghouti G."/>
            <person name="Carrere S."/>
            <person name="Gouzy J."/>
            <person name="Portier P."/>
            <person name="Jacques M.-A."/>
            <person name="Fischer-Le Saux M."/>
        </authorList>
    </citation>
    <scope>NUCLEOTIDE SEQUENCE [LARGE SCALE GENOMIC DNA]</scope>
    <source>
        <strain evidence="2">CFBP1817</strain>
    </source>
</reference>
<dbReference type="CDD" id="cd03801">
    <property type="entry name" value="GT4_PimA-like"/>
    <property type="match status" value="1"/>
</dbReference>
<dbReference type="GO" id="GO:0016740">
    <property type="term" value="F:transferase activity"/>
    <property type="evidence" value="ECO:0007669"/>
    <property type="project" value="UniProtKB-KW"/>
</dbReference>
<dbReference type="PANTHER" id="PTHR46656">
    <property type="entry name" value="PUTATIVE-RELATED"/>
    <property type="match status" value="1"/>
</dbReference>
<dbReference type="RefSeq" id="WP_128416204.1">
    <property type="nucleotide sequence ID" value="NZ_MDEJ01000018.1"/>
</dbReference>
<dbReference type="SUPFAM" id="SSF53756">
    <property type="entry name" value="UDP-Glycosyltransferase/glycogen phosphorylase"/>
    <property type="match status" value="1"/>
</dbReference>
<evidence type="ECO:0000313" key="1">
    <source>
        <dbReference type="EMBL" id="PPU97828.1"/>
    </source>
</evidence>
<dbReference type="AlphaFoldDB" id="A0A2S7EXF3"/>
<dbReference type="Proteomes" id="UP000239939">
    <property type="component" value="Unassembled WGS sequence"/>
</dbReference>
<proteinExistence type="predicted"/>
<name>A0A2S7EXF3_9XANT</name>
<gene>
    <name evidence="1" type="ORF">XpopCFBP1817_04680</name>
</gene>
<comment type="caution">
    <text evidence="1">The sequence shown here is derived from an EMBL/GenBank/DDBJ whole genome shotgun (WGS) entry which is preliminary data.</text>
</comment>
<organism evidence="1 2">
    <name type="scientific">Xanthomonas populi</name>
    <dbReference type="NCBI Taxonomy" id="53414"/>
    <lineage>
        <taxon>Bacteria</taxon>
        <taxon>Pseudomonadati</taxon>
        <taxon>Pseudomonadota</taxon>
        <taxon>Gammaproteobacteria</taxon>
        <taxon>Lysobacterales</taxon>
        <taxon>Lysobacteraceae</taxon>
        <taxon>Xanthomonas</taxon>
    </lineage>
</organism>
<accession>A0A2S7EXF3</accession>
<dbReference type="OrthoDB" id="9801954at2"/>
<protein>
    <submittedName>
        <fullName evidence="1">Glycosyl transferase</fullName>
    </submittedName>
</protein>
<keyword evidence="1" id="KW-0808">Transferase</keyword>
<dbReference type="Pfam" id="PF13692">
    <property type="entry name" value="Glyco_trans_1_4"/>
    <property type="match status" value="1"/>
</dbReference>
<dbReference type="EMBL" id="MDEJ01000018">
    <property type="protein sequence ID" value="PPU97828.1"/>
    <property type="molecule type" value="Genomic_DNA"/>
</dbReference>
<evidence type="ECO:0000313" key="2">
    <source>
        <dbReference type="Proteomes" id="UP000239939"/>
    </source>
</evidence>
<dbReference type="Gene3D" id="3.40.50.2000">
    <property type="entry name" value="Glycogen Phosphorylase B"/>
    <property type="match status" value="1"/>
</dbReference>
<keyword evidence="2" id="KW-1185">Reference proteome</keyword>
<dbReference type="PANTHER" id="PTHR46656:SF3">
    <property type="entry name" value="PUTATIVE-RELATED"/>
    <property type="match status" value="1"/>
</dbReference>
<sequence>MTASPQRQGISDSWRTGLAGLHLQSWVRQQPWLQRIYRLFPRSLRDRVSAALSARSIVQTRFQRTDAWEQAPTGNDASLRVEKESVPSTFDASAGINILGYIRGEFGLAESARMYARALINAGVPVSLYDLEIGQPHSCQDRSMDGFIDQRMPHLATVVFVNPDYLEAAFEHVGRARMKGHYVIACWFWELEVIPSSWLDAIALVDEIMVASQFIENAFRRITDKPIMRLPLPLSDCRDSGLQRHDFGLEVDKFVFLFTFDFHSFITRKNPQAVVHAFQQAFPRDRDDVRLVLKSSNGHMYLEQMRELITLVMGDSRILLRDEVIDKMHVRALQRCCDVYVSLHRAEGFGLGLAECMSLGKPVIATGWSGNMEFMTESNSCLVEYDLVSVAGQYPDSNGARWAEPRIESAADAMRRLADDPARARALGVVARDDICLRLSPDNAARHLLARVAEVTESMD</sequence>